<reference evidence="1" key="1">
    <citation type="submission" date="2020-07" db="EMBL/GenBank/DDBJ databases">
        <title>Draft Genome Sequence of a Deep-Sea Yeast, Naganishia (Cryptococcus) liquefaciens strain N6.</title>
        <authorList>
            <person name="Han Y.W."/>
            <person name="Kajitani R."/>
            <person name="Morimoto H."/>
            <person name="Parhat M."/>
            <person name="Tsubouchi H."/>
            <person name="Bakenova O."/>
            <person name="Ogata M."/>
            <person name="Argunhan B."/>
            <person name="Aoki R."/>
            <person name="Kajiwara S."/>
            <person name="Itoh T."/>
            <person name="Iwasaki H."/>
        </authorList>
    </citation>
    <scope>NUCLEOTIDE SEQUENCE</scope>
    <source>
        <strain evidence="1">N6</strain>
    </source>
</reference>
<gene>
    <name evidence="1" type="ORF">NliqN6_3825</name>
</gene>
<evidence type="ECO:0000313" key="1">
    <source>
        <dbReference type="EMBL" id="GHJ87423.1"/>
    </source>
</evidence>
<comment type="caution">
    <text evidence="1">The sequence shown here is derived from an EMBL/GenBank/DDBJ whole genome shotgun (WGS) entry which is preliminary data.</text>
</comment>
<keyword evidence="2" id="KW-1185">Reference proteome</keyword>
<dbReference type="AlphaFoldDB" id="A0A8H3TV19"/>
<proteinExistence type="predicted"/>
<sequence>MMIRRLFGMMDHLPGHSDFHSSFQHAPSSSAKPSVSDLDEIYVAALFSTIVNEMPRIEDALIAIDEYLEEEIKATVPLDGELGAKECGIVSWYGNKIVLAFGATDGNKD</sequence>
<name>A0A8H3TV19_9TREE</name>
<protein>
    <submittedName>
        <fullName evidence="1">Uncharacterized protein</fullName>
    </submittedName>
</protein>
<organism evidence="1 2">
    <name type="scientific">Naganishia liquefaciens</name>
    <dbReference type="NCBI Taxonomy" id="104408"/>
    <lineage>
        <taxon>Eukaryota</taxon>
        <taxon>Fungi</taxon>
        <taxon>Dikarya</taxon>
        <taxon>Basidiomycota</taxon>
        <taxon>Agaricomycotina</taxon>
        <taxon>Tremellomycetes</taxon>
        <taxon>Filobasidiales</taxon>
        <taxon>Filobasidiaceae</taxon>
        <taxon>Naganishia</taxon>
    </lineage>
</organism>
<dbReference type="EMBL" id="BLZA01000021">
    <property type="protein sequence ID" value="GHJ87423.1"/>
    <property type="molecule type" value="Genomic_DNA"/>
</dbReference>
<accession>A0A8H3TV19</accession>
<evidence type="ECO:0000313" key="2">
    <source>
        <dbReference type="Proteomes" id="UP000620104"/>
    </source>
</evidence>
<dbReference type="Proteomes" id="UP000620104">
    <property type="component" value="Unassembled WGS sequence"/>
</dbReference>